<dbReference type="Pfam" id="PF13541">
    <property type="entry name" value="ChlI"/>
    <property type="match status" value="1"/>
</dbReference>
<dbReference type="Proteomes" id="UP000029917">
    <property type="component" value="Unassembled WGS sequence"/>
</dbReference>
<keyword evidence="2" id="KW-0547">Nucleotide-binding</keyword>
<evidence type="ECO:0000256" key="3">
    <source>
        <dbReference type="ARBA" id="ARBA00022840"/>
    </source>
</evidence>
<evidence type="ECO:0000256" key="2">
    <source>
        <dbReference type="ARBA" id="ARBA00022741"/>
    </source>
</evidence>
<dbReference type="OrthoDB" id="9813147at2"/>
<dbReference type="PRINTS" id="PR01657">
    <property type="entry name" value="MCMFAMILY"/>
</dbReference>
<dbReference type="SUPFAM" id="SSF54211">
    <property type="entry name" value="Ribosomal protein S5 domain 2-like"/>
    <property type="match status" value="1"/>
</dbReference>
<evidence type="ECO:0000313" key="5">
    <source>
        <dbReference type="EMBL" id="KGJ06857.1"/>
    </source>
</evidence>
<keyword evidence="3" id="KW-0067">ATP-binding</keyword>
<feature type="non-terminal residue" evidence="5">
    <location>
        <position position="379"/>
    </location>
</feature>
<dbReference type="InterPro" id="IPR000523">
    <property type="entry name" value="Mg_chelatse_chII-like_cat_dom"/>
</dbReference>
<comment type="caution">
    <text evidence="5">The sequence shown here is derived from an EMBL/GenBank/DDBJ whole genome shotgun (WGS) entry which is preliminary data.</text>
</comment>
<dbReference type="InterPro" id="IPR020568">
    <property type="entry name" value="Ribosomal_Su5_D2-typ_SF"/>
</dbReference>
<name>A0A099F9T8_9RHOB</name>
<dbReference type="Gene3D" id="3.40.50.300">
    <property type="entry name" value="P-loop containing nucleotide triphosphate hydrolases"/>
    <property type="match status" value="1"/>
</dbReference>
<dbReference type="CDD" id="cd00009">
    <property type="entry name" value="AAA"/>
    <property type="match status" value="1"/>
</dbReference>
<comment type="similarity">
    <text evidence="1">Belongs to the Mg-chelatase subunits D/I family. ComM subfamily.</text>
</comment>
<dbReference type="GO" id="GO:0003677">
    <property type="term" value="F:DNA binding"/>
    <property type="evidence" value="ECO:0007669"/>
    <property type="project" value="InterPro"/>
</dbReference>
<dbReference type="AlphaFoldDB" id="A0A099F9T8"/>
<keyword evidence="6" id="KW-1185">Reference proteome</keyword>
<dbReference type="EMBL" id="JRKS01000030">
    <property type="protein sequence ID" value="KGJ06857.1"/>
    <property type="molecule type" value="Genomic_DNA"/>
</dbReference>
<accession>A0A099F9T8</accession>
<dbReference type="NCBIfam" id="TIGR00368">
    <property type="entry name" value="YifB family Mg chelatase-like AAA ATPase"/>
    <property type="match status" value="1"/>
</dbReference>
<evidence type="ECO:0000256" key="1">
    <source>
        <dbReference type="ARBA" id="ARBA00006354"/>
    </source>
</evidence>
<feature type="domain" description="AAA+ ATPase" evidence="4">
    <location>
        <begin position="208"/>
        <end position="376"/>
    </location>
</feature>
<reference evidence="5 6" key="1">
    <citation type="submission" date="2014-09" db="EMBL/GenBank/DDBJ databases">
        <authorList>
            <person name="McGinnis J.M."/>
            <person name="Wolfgang W.J."/>
        </authorList>
    </citation>
    <scope>NUCLEOTIDE SEQUENCE [LARGE SCALE GENOMIC DNA]</scope>
    <source>
        <strain evidence="5 6">HAMBI 3106</strain>
    </source>
</reference>
<dbReference type="InterPro" id="IPR001208">
    <property type="entry name" value="MCM_dom"/>
</dbReference>
<dbReference type="STRING" id="690417.IC63_10170"/>
<dbReference type="GO" id="GO:0005524">
    <property type="term" value="F:ATP binding"/>
    <property type="evidence" value="ECO:0007669"/>
    <property type="project" value="UniProtKB-KW"/>
</dbReference>
<dbReference type="SUPFAM" id="SSF52540">
    <property type="entry name" value="P-loop containing nucleoside triphosphate hydrolases"/>
    <property type="match status" value="1"/>
</dbReference>
<dbReference type="Gene3D" id="3.30.230.10">
    <property type="match status" value="1"/>
</dbReference>
<dbReference type="InterPro" id="IPR027417">
    <property type="entry name" value="P-loop_NTPase"/>
</dbReference>
<dbReference type="InterPro" id="IPR004482">
    <property type="entry name" value="Mg_chelat-rel"/>
</dbReference>
<dbReference type="InterPro" id="IPR045006">
    <property type="entry name" value="CHLI-like"/>
</dbReference>
<dbReference type="PANTHER" id="PTHR32039:SF7">
    <property type="entry name" value="COMPETENCE PROTEIN COMM"/>
    <property type="match status" value="1"/>
</dbReference>
<dbReference type="InterPro" id="IPR014721">
    <property type="entry name" value="Ribsml_uS5_D2-typ_fold_subgr"/>
</dbReference>
<dbReference type="PANTHER" id="PTHR32039">
    <property type="entry name" value="MAGNESIUM-CHELATASE SUBUNIT CHLI"/>
    <property type="match status" value="1"/>
</dbReference>
<organism evidence="5 6">
    <name type="scientific">Paracoccus sphaerophysae</name>
    <dbReference type="NCBI Taxonomy" id="690417"/>
    <lineage>
        <taxon>Bacteria</taxon>
        <taxon>Pseudomonadati</taxon>
        <taxon>Pseudomonadota</taxon>
        <taxon>Alphaproteobacteria</taxon>
        <taxon>Rhodobacterales</taxon>
        <taxon>Paracoccaceae</taxon>
        <taxon>Paracoccus</taxon>
    </lineage>
</organism>
<dbReference type="SMART" id="SM00382">
    <property type="entry name" value="AAA"/>
    <property type="match status" value="1"/>
</dbReference>
<dbReference type="InterPro" id="IPR003593">
    <property type="entry name" value="AAA+_ATPase"/>
</dbReference>
<sequence>MVAIAYTVAFVGIEARLVEVQAAVAPGLPAFTVVGLPDKAVSEARERIRAAFSAMAVALPAKRVTVNLSPADLPKEGSHFDLPIALAILAALDVVPADELENVVSLGELALDGRLVSVAGALPAAMAAAEDQRTLICPPACGAEAAWVGAVPVIAPDGLRQVVDHLTGRAPAPQAVAGQVARPQRIADMADVRGQERAKRALEIAAAGRHHLLMVGPPGSGKSMLAARLPGLMPELTPAEALETSMIQSLAGLLSDGGISREAPYRDPHHTASMAAIVGGGRGAKPGEVSLAHNGVLFMDELPEFPRQVLETLRQPLETGEVVVARANAHVRYPCRFLLVAAANPCRCGHFADPARACARAPQCGADYMGRLSGPLMDR</sequence>
<evidence type="ECO:0000259" key="4">
    <source>
        <dbReference type="SMART" id="SM00382"/>
    </source>
</evidence>
<gene>
    <name evidence="5" type="ORF">IC63_10170</name>
</gene>
<reference evidence="5 6" key="2">
    <citation type="submission" date="2014-10" db="EMBL/GenBank/DDBJ databases">
        <title>Paracoccus sanguinis sp. nov., isolated from clinical specimens of New York State patients.</title>
        <authorList>
            <person name="Mingle L.A."/>
            <person name="Cole J.A."/>
            <person name="Lapierre P."/>
            <person name="Musser K.A."/>
        </authorList>
    </citation>
    <scope>NUCLEOTIDE SEQUENCE [LARGE SCALE GENOMIC DNA]</scope>
    <source>
        <strain evidence="5 6">HAMBI 3106</strain>
    </source>
</reference>
<dbReference type="RefSeq" id="WP_036719679.1">
    <property type="nucleotide sequence ID" value="NZ_JRKS01000030.1"/>
</dbReference>
<proteinExistence type="inferred from homology"/>
<evidence type="ECO:0000313" key="6">
    <source>
        <dbReference type="Proteomes" id="UP000029917"/>
    </source>
</evidence>
<protein>
    <submittedName>
        <fullName evidence="5">ATPase AAA</fullName>
    </submittedName>
</protein>
<dbReference type="Pfam" id="PF01078">
    <property type="entry name" value="Mg_chelatase"/>
    <property type="match status" value="1"/>
</dbReference>